<organism evidence="1 2">
    <name type="scientific">Chondromyces crocatus</name>
    <dbReference type="NCBI Taxonomy" id="52"/>
    <lineage>
        <taxon>Bacteria</taxon>
        <taxon>Pseudomonadati</taxon>
        <taxon>Myxococcota</taxon>
        <taxon>Polyangia</taxon>
        <taxon>Polyangiales</taxon>
        <taxon>Polyangiaceae</taxon>
        <taxon>Chondromyces</taxon>
    </lineage>
</organism>
<accession>A0A0K1ERB2</accession>
<sequence>MRQKPRFRHAHAVESIGILSAIAPQQVFEQARSELQKRTGTLPGEERAAIASYLRAGAIVFAIMEHTTDVLEGAFGVPGGSGVRTDGAYYWRGDAADYVERYCIAPSDDFLSHGRALQWSPRPMAEEDIAGVYDYLMANMRQIRRARKRHRT</sequence>
<dbReference type="EMBL" id="CP012159">
    <property type="protein sequence ID" value="AKT43470.1"/>
    <property type="molecule type" value="Genomic_DNA"/>
</dbReference>
<evidence type="ECO:0000313" key="2">
    <source>
        <dbReference type="Proteomes" id="UP000067626"/>
    </source>
</evidence>
<keyword evidence="2" id="KW-1185">Reference proteome</keyword>
<evidence type="ECO:0000313" key="1">
    <source>
        <dbReference type="EMBL" id="AKT43470.1"/>
    </source>
</evidence>
<protein>
    <submittedName>
        <fullName evidence="1">Uncharacterized protein</fullName>
    </submittedName>
</protein>
<gene>
    <name evidence="1" type="ORF">CMC5_077020</name>
</gene>
<dbReference type="KEGG" id="ccro:CMC5_077020"/>
<dbReference type="RefSeq" id="WP_050434932.1">
    <property type="nucleotide sequence ID" value="NZ_CP012159.1"/>
</dbReference>
<reference evidence="1 2" key="1">
    <citation type="submission" date="2015-07" db="EMBL/GenBank/DDBJ databases">
        <title>Genome analysis of myxobacterium Chondromyces crocatus Cm c5 reveals a high potential for natural compound synthesis and the genetic basis for the loss of fruiting body formation.</title>
        <authorList>
            <person name="Zaburannyi N."/>
            <person name="Bunk B."/>
            <person name="Maier J."/>
            <person name="Overmann J."/>
            <person name="Mueller R."/>
        </authorList>
    </citation>
    <scope>NUCLEOTIDE SEQUENCE [LARGE SCALE GENOMIC DNA]</scope>
    <source>
        <strain evidence="1 2">Cm c5</strain>
    </source>
</reference>
<dbReference type="AlphaFoldDB" id="A0A0K1ERB2"/>
<dbReference type="OrthoDB" id="275232at2"/>
<proteinExistence type="predicted"/>
<name>A0A0K1ERB2_CHOCO</name>
<dbReference type="STRING" id="52.CMC5_077020"/>
<dbReference type="Proteomes" id="UP000067626">
    <property type="component" value="Chromosome"/>
</dbReference>